<keyword evidence="2" id="KW-0645">Protease</keyword>
<proteinExistence type="inferred from homology"/>
<dbReference type="EMBL" id="QHHU01000032">
    <property type="protein sequence ID" value="RSM41854.1"/>
    <property type="molecule type" value="Genomic_DNA"/>
</dbReference>
<dbReference type="SUPFAM" id="SSF53163">
    <property type="entry name" value="HybD-like"/>
    <property type="match status" value="1"/>
</dbReference>
<gene>
    <name evidence="5" type="ORF">DMA12_23175</name>
</gene>
<organism evidence="5 6">
    <name type="scientific">Amycolatopsis balhimycina DSM 5908</name>
    <dbReference type="NCBI Taxonomy" id="1081091"/>
    <lineage>
        <taxon>Bacteria</taxon>
        <taxon>Bacillati</taxon>
        <taxon>Actinomycetota</taxon>
        <taxon>Actinomycetes</taxon>
        <taxon>Pseudonocardiales</taxon>
        <taxon>Pseudonocardiaceae</taxon>
        <taxon>Amycolatopsis</taxon>
    </lineage>
</organism>
<dbReference type="GO" id="GO:0008047">
    <property type="term" value="F:enzyme activator activity"/>
    <property type="evidence" value="ECO:0007669"/>
    <property type="project" value="InterPro"/>
</dbReference>
<keyword evidence="6" id="KW-1185">Reference proteome</keyword>
<dbReference type="Proteomes" id="UP000286716">
    <property type="component" value="Unassembled WGS sequence"/>
</dbReference>
<dbReference type="Gene3D" id="3.40.50.1450">
    <property type="entry name" value="HybD-like"/>
    <property type="match status" value="1"/>
</dbReference>
<dbReference type="NCBIfam" id="TIGR00072">
    <property type="entry name" value="hydrog_prot"/>
    <property type="match status" value="1"/>
</dbReference>
<evidence type="ECO:0000256" key="1">
    <source>
        <dbReference type="ARBA" id="ARBA00006814"/>
    </source>
</evidence>
<protein>
    <submittedName>
        <fullName evidence="5">Peptidase M52</fullName>
    </submittedName>
</protein>
<dbReference type="PRINTS" id="PR00446">
    <property type="entry name" value="HYDRGNUPTAKE"/>
</dbReference>
<evidence type="ECO:0000313" key="5">
    <source>
        <dbReference type="EMBL" id="RSM41854.1"/>
    </source>
</evidence>
<name>A0A428WFJ0_AMYBA</name>
<dbReference type="InterPro" id="IPR000671">
    <property type="entry name" value="Peptidase_A31"/>
</dbReference>
<sequence length="165" mass="17341">MRPRVLVAGIGNIFLRDDGFGVEVIKELEGTDLPPWVQIADYGIAGMHLAYDLMGGYDTTILLDATPHGRPPGTLSLIEADTEDLAAAASIDAHGMQPDAVFRLLRLLGGDAGRVLVVGCEPACLDEGIGLSPEVTAAIPAAVRAVTELAWGTSPELPLKEKTEV</sequence>
<dbReference type="PANTHER" id="PTHR30302:SF1">
    <property type="entry name" value="HYDROGENASE 2 MATURATION PROTEASE"/>
    <property type="match status" value="1"/>
</dbReference>
<evidence type="ECO:0000256" key="2">
    <source>
        <dbReference type="ARBA" id="ARBA00022670"/>
    </source>
</evidence>
<comment type="caution">
    <text evidence="5">The sequence shown here is derived from an EMBL/GenBank/DDBJ whole genome shotgun (WGS) entry which is preliminary data.</text>
</comment>
<comment type="similarity">
    <text evidence="1">Belongs to the peptidase A31 family.</text>
</comment>
<dbReference type="RefSeq" id="WP_020642866.1">
    <property type="nucleotide sequence ID" value="NZ_QHHU01000032.1"/>
</dbReference>
<dbReference type="Pfam" id="PF01750">
    <property type="entry name" value="HycI"/>
    <property type="match status" value="1"/>
</dbReference>
<dbReference type="AlphaFoldDB" id="A0A428WFJ0"/>
<dbReference type="PANTHER" id="PTHR30302">
    <property type="entry name" value="HYDROGENASE 1 MATURATION PROTEASE"/>
    <property type="match status" value="1"/>
</dbReference>
<keyword evidence="3" id="KW-0064">Aspartyl protease</keyword>
<reference evidence="5 6" key="1">
    <citation type="submission" date="2018-05" db="EMBL/GenBank/DDBJ databases">
        <title>Evolution of GPA BGCs.</title>
        <authorList>
            <person name="Waglechner N."/>
            <person name="Wright G.D."/>
        </authorList>
    </citation>
    <scope>NUCLEOTIDE SEQUENCE [LARGE SCALE GENOMIC DNA]</scope>
    <source>
        <strain evidence="5 6">DSM 5908</strain>
    </source>
</reference>
<evidence type="ECO:0000256" key="3">
    <source>
        <dbReference type="ARBA" id="ARBA00022750"/>
    </source>
</evidence>
<dbReference type="GO" id="GO:0016485">
    <property type="term" value="P:protein processing"/>
    <property type="evidence" value="ECO:0007669"/>
    <property type="project" value="TreeGrafter"/>
</dbReference>
<dbReference type="InterPro" id="IPR023430">
    <property type="entry name" value="Pept_HybD-like_dom_sf"/>
</dbReference>
<dbReference type="GO" id="GO:0004190">
    <property type="term" value="F:aspartic-type endopeptidase activity"/>
    <property type="evidence" value="ECO:0007669"/>
    <property type="project" value="UniProtKB-KW"/>
</dbReference>
<dbReference type="CDD" id="cd06068">
    <property type="entry name" value="H2MP_like-1"/>
    <property type="match status" value="1"/>
</dbReference>
<evidence type="ECO:0000256" key="4">
    <source>
        <dbReference type="ARBA" id="ARBA00022801"/>
    </source>
</evidence>
<keyword evidence="4" id="KW-0378">Hydrolase</keyword>
<accession>A0A428WFJ0</accession>
<dbReference type="OrthoDB" id="3828930at2"/>
<evidence type="ECO:0000313" key="6">
    <source>
        <dbReference type="Proteomes" id="UP000286716"/>
    </source>
</evidence>